<gene>
    <name evidence="4" type="ORF">HC138_01355</name>
</gene>
<dbReference type="Pfam" id="PF18957">
    <property type="entry name" value="RibLong"/>
    <property type="match status" value="1"/>
</dbReference>
<proteinExistence type="predicted"/>
<evidence type="ECO:0000259" key="3">
    <source>
        <dbReference type="Pfam" id="PF18957"/>
    </source>
</evidence>
<dbReference type="InterPro" id="IPR044055">
    <property type="entry name" value="RibLong"/>
</dbReference>
<dbReference type="EMBL" id="JAAUVV010000001">
    <property type="protein sequence ID" value="NJJ03029.1"/>
    <property type="molecule type" value="Genomic_DNA"/>
</dbReference>
<feature type="transmembrane region" description="Helical" evidence="1">
    <location>
        <begin position="244"/>
        <end position="264"/>
    </location>
</feature>
<name>A0AAP6XH66_9CORY</name>
<keyword evidence="2" id="KW-0732">Signal</keyword>
<evidence type="ECO:0000256" key="2">
    <source>
        <dbReference type="SAM" id="SignalP"/>
    </source>
</evidence>
<keyword evidence="1" id="KW-0472">Membrane</keyword>
<keyword evidence="1" id="KW-0812">Transmembrane</keyword>
<feature type="chain" id="PRO_5042815738" description="Long Rib domain-containing protein" evidence="2">
    <location>
        <begin position="24"/>
        <end position="269"/>
    </location>
</feature>
<comment type="caution">
    <text evidence="4">The sequence shown here is derived from an EMBL/GenBank/DDBJ whole genome shotgun (WGS) entry which is preliminary data.</text>
</comment>
<evidence type="ECO:0000256" key="1">
    <source>
        <dbReference type="SAM" id="Phobius"/>
    </source>
</evidence>
<dbReference type="NCBIfam" id="NF038186">
    <property type="entry name" value="YPDG_rpt"/>
    <property type="match status" value="1"/>
</dbReference>
<keyword evidence="1" id="KW-1133">Transmembrane helix</keyword>
<evidence type="ECO:0000313" key="4">
    <source>
        <dbReference type="EMBL" id="NJJ03029.1"/>
    </source>
</evidence>
<dbReference type="AlphaFoldDB" id="A0AAP6XH66"/>
<sequence length="269" mass="29191">MHRLAVPAAAVVITSLVAPVAGAATMAETYKPYFAPETSHVYGPPGDYYTNPVYLELKDVPEGARWSLTGENTIRHRFQVDKVDDKLRVNLNLNGDTPVQRGENTETIPVRVHFPDNSTDLYFPEVTLIPDHAFLYDPEYDSAEADPGQTVTLTPTNVRHLDLPNDATWEVKGNHDAVDQKTGAITVTLPKDSYDSANLDVTATFADGSKRSTTARVTNTGRGVVEKQTPVPEPAGSTPLRKGALVFGILAVIVGIGFAAMPYLQQFGL</sequence>
<feature type="signal peptide" evidence="2">
    <location>
        <begin position="1"/>
        <end position="23"/>
    </location>
</feature>
<dbReference type="RefSeq" id="WP_167615566.1">
    <property type="nucleotide sequence ID" value="NZ_JAAUVV010000001.1"/>
</dbReference>
<organism evidence="4 5">
    <name type="scientific">Corynebacterium coyleae</name>
    <dbReference type="NCBI Taxonomy" id="53374"/>
    <lineage>
        <taxon>Bacteria</taxon>
        <taxon>Bacillati</taxon>
        <taxon>Actinomycetota</taxon>
        <taxon>Actinomycetes</taxon>
        <taxon>Mycobacteriales</taxon>
        <taxon>Corynebacteriaceae</taxon>
        <taxon>Corynebacterium</taxon>
    </lineage>
</organism>
<reference evidence="4 5" key="1">
    <citation type="submission" date="2020-03" db="EMBL/GenBank/DDBJ databases">
        <title>Draft genome sequences of bacterial isolates from the female urobiome.</title>
        <authorList>
            <person name="Miller-Ensminger T."/>
            <person name="Wolfe A.J."/>
            <person name="Putonti C."/>
        </authorList>
    </citation>
    <scope>NUCLEOTIDE SEQUENCE [LARGE SCALE GENOMIC DNA]</scope>
    <source>
        <strain evidence="4 5">UMB8490</strain>
    </source>
</reference>
<dbReference type="Proteomes" id="UP000591626">
    <property type="component" value="Unassembled WGS sequence"/>
</dbReference>
<accession>A0AAP6XH66</accession>
<evidence type="ECO:0000313" key="5">
    <source>
        <dbReference type="Proteomes" id="UP000591626"/>
    </source>
</evidence>
<feature type="domain" description="Long Rib" evidence="3">
    <location>
        <begin position="135"/>
        <end position="218"/>
    </location>
</feature>
<protein>
    <recommendedName>
        <fullName evidence="3">Long Rib domain-containing protein</fullName>
    </recommendedName>
</protein>